<evidence type="ECO:0000313" key="2">
    <source>
        <dbReference type="EMBL" id="CAG23534.1"/>
    </source>
</evidence>
<keyword evidence="3" id="KW-1185">Reference proteome</keyword>
<dbReference type="SUPFAM" id="SSF47413">
    <property type="entry name" value="lambda repressor-like DNA-binding domains"/>
    <property type="match status" value="1"/>
</dbReference>
<dbReference type="AlphaFoldDB" id="Q6LGP6"/>
<dbReference type="InterPro" id="IPR010982">
    <property type="entry name" value="Lambda_DNA-bd_dom_sf"/>
</dbReference>
<protein>
    <submittedName>
        <fullName evidence="2">Hypothetical phage repressor protein C</fullName>
    </submittedName>
</protein>
<dbReference type="GO" id="GO:0003677">
    <property type="term" value="F:DNA binding"/>
    <property type="evidence" value="ECO:0007669"/>
    <property type="project" value="InterPro"/>
</dbReference>
<gene>
    <name evidence="2" type="primary">PLU4789</name>
    <name evidence="2" type="ordered locus">PBPRB1674</name>
</gene>
<accession>Q6LGP6</accession>
<dbReference type="RefSeq" id="WP_011221690.1">
    <property type="nucleotide sequence ID" value="NC_006371.1"/>
</dbReference>
<evidence type="ECO:0000313" key="3">
    <source>
        <dbReference type="Proteomes" id="UP000000593"/>
    </source>
</evidence>
<dbReference type="CDD" id="cd00093">
    <property type="entry name" value="HTH_XRE"/>
    <property type="match status" value="1"/>
</dbReference>
<dbReference type="KEGG" id="ppr:PBPRB1674"/>
<dbReference type="Proteomes" id="UP000000593">
    <property type="component" value="Chromosome 2"/>
</dbReference>
<dbReference type="eggNOG" id="COG1396">
    <property type="taxonomic scope" value="Bacteria"/>
</dbReference>
<dbReference type="Gene3D" id="1.10.260.40">
    <property type="entry name" value="lambda repressor-like DNA-binding domains"/>
    <property type="match status" value="1"/>
</dbReference>
<dbReference type="InterPro" id="IPR001387">
    <property type="entry name" value="Cro/C1-type_HTH"/>
</dbReference>
<dbReference type="STRING" id="298386.PBPRB1674"/>
<evidence type="ECO:0000256" key="1">
    <source>
        <dbReference type="SAM" id="MobiDB-lite"/>
    </source>
</evidence>
<dbReference type="EMBL" id="CR378680">
    <property type="protein sequence ID" value="CAG23534.1"/>
    <property type="molecule type" value="Genomic_DNA"/>
</dbReference>
<proteinExistence type="predicted"/>
<reference evidence="3" key="1">
    <citation type="journal article" date="2005" name="Science">
        <title>Life at depth: Photobacterium profundum genome sequence and expression analysis.</title>
        <authorList>
            <person name="Vezzi A."/>
            <person name="Campanaro S."/>
            <person name="D'Angelo M."/>
            <person name="Simonato F."/>
            <person name="Vitulo N."/>
            <person name="Lauro F.M."/>
            <person name="Cestaro A."/>
            <person name="Malacrida G."/>
            <person name="Simionati B."/>
            <person name="Cannata N."/>
            <person name="Romualdi C."/>
            <person name="Bartlett D.H."/>
            <person name="Valle G."/>
        </authorList>
    </citation>
    <scope>NUCLEOTIDE SEQUENCE [LARGE SCALE GENOMIC DNA]</scope>
    <source>
        <strain evidence="3">ATCC BAA-1253 / SS9</strain>
    </source>
</reference>
<organism evidence="2 3">
    <name type="scientific">Photobacterium profundum (strain SS9)</name>
    <dbReference type="NCBI Taxonomy" id="298386"/>
    <lineage>
        <taxon>Bacteria</taxon>
        <taxon>Pseudomonadati</taxon>
        <taxon>Pseudomonadota</taxon>
        <taxon>Gammaproteobacteria</taxon>
        <taxon>Vibrionales</taxon>
        <taxon>Vibrionaceae</taxon>
        <taxon>Photobacterium</taxon>
    </lineage>
</organism>
<name>Q6LGP6_PHOPR</name>
<dbReference type="HOGENOM" id="CLU_139664_0_0_6"/>
<feature type="region of interest" description="Disordered" evidence="1">
    <location>
        <begin position="83"/>
        <end position="109"/>
    </location>
</feature>
<sequence length="109" mass="12309">MNINLQDPINMSISQGEKLKSIREAECLARTAMAKMLEMPYSTLTSYERDTTTMNYNVICKLLTHDRFIKYSLWFTTDQTAPEAGQISPDLTHCGPEKRTSGRSGKKTG</sequence>